<reference evidence="1 2" key="1">
    <citation type="journal article" date="2005" name="Science">
        <title>Genome of the host-cell transforming parasite Theileria annulata compared with T. parva.</title>
        <authorList>
            <person name="Pain A."/>
            <person name="Renauld H."/>
            <person name="Berriman M."/>
            <person name="Murphy L."/>
            <person name="Yeats C.A."/>
            <person name="Weir W."/>
            <person name="Kerhornou A."/>
            <person name="Aslett M."/>
            <person name="Bishop R."/>
            <person name="Bouchier C."/>
            <person name="Cochet M."/>
            <person name="Coulson R.M.R."/>
            <person name="Cronin A."/>
            <person name="de Villiers E.P."/>
            <person name="Fraser A."/>
            <person name="Fosker N."/>
            <person name="Gardner M."/>
            <person name="Goble A."/>
            <person name="Griffiths-Jones S."/>
            <person name="Harris D.E."/>
            <person name="Katzer F."/>
            <person name="Larke N."/>
            <person name="Lord A."/>
            <person name="Maser P."/>
            <person name="McKellar S."/>
            <person name="Mooney P."/>
            <person name="Morton F."/>
            <person name="Nene V."/>
            <person name="O'Neil S."/>
            <person name="Price C."/>
            <person name="Quail M.A."/>
            <person name="Rabbinowitsch E."/>
            <person name="Rawlings N.D."/>
            <person name="Rutter S."/>
            <person name="Saunders D."/>
            <person name="Seeger K."/>
            <person name="Shah T."/>
            <person name="Squares R."/>
            <person name="Squares S."/>
            <person name="Tivey A."/>
            <person name="Walker A.R."/>
            <person name="Woodward J."/>
            <person name="Dobbelaere D.A.E."/>
            <person name="Langsley G."/>
            <person name="Rajandream M.A."/>
            <person name="McKeever D."/>
            <person name="Shiels B."/>
            <person name="Tait A."/>
            <person name="Barrell B.G."/>
            <person name="Hall N."/>
        </authorList>
    </citation>
    <scope>NUCLEOTIDE SEQUENCE [LARGE SCALE GENOMIC DNA]</scope>
    <source>
        <strain evidence="2">Ankara</strain>
    </source>
</reference>
<keyword evidence="2" id="KW-1185">Reference proteome</keyword>
<dbReference type="OMA" id="LANCKAI"/>
<dbReference type="eggNOG" id="ENOG502QX7S">
    <property type="taxonomic scope" value="Eukaryota"/>
</dbReference>
<dbReference type="OrthoDB" id="10613546at2759"/>
<dbReference type="AlphaFoldDB" id="Q4UFB5"/>
<dbReference type="GeneID" id="3862192"/>
<dbReference type="InParanoid" id="Q4UFB5"/>
<dbReference type="EMBL" id="CR940348">
    <property type="protein sequence ID" value="CAI74201.1"/>
    <property type="molecule type" value="Genomic_DNA"/>
</dbReference>
<protein>
    <submittedName>
        <fullName evidence="1">Tpr-related protein family member, putative</fullName>
    </submittedName>
</protein>
<organism evidence="1 2">
    <name type="scientific">Theileria annulata</name>
    <dbReference type="NCBI Taxonomy" id="5874"/>
    <lineage>
        <taxon>Eukaryota</taxon>
        <taxon>Sar</taxon>
        <taxon>Alveolata</taxon>
        <taxon>Apicomplexa</taxon>
        <taxon>Aconoidasida</taxon>
        <taxon>Piroplasmida</taxon>
        <taxon>Theileriidae</taxon>
        <taxon>Theileria</taxon>
    </lineage>
</organism>
<evidence type="ECO:0000313" key="2">
    <source>
        <dbReference type="Proteomes" id="UP000001950"/>
    </source>
</evidence>
<dbReference type="Proteomes" id="UP000001950">
    <property type="component" value="Chromosome 2"/>
</dbReference>
<dbReference type="Gene3D" id="1.10.287.950">
    <property type="entry name" value="Methyl-accepting chemotaxis protein"/>
    <property type="match status" value="1"/>
</dbReference>
<dbReference type="VEuPathDB" id="PiroplasmaDB:TA15095"/>
<proteinExistence type="predicted"/>
<evidence type="ECO:0000313" key="1">
    <source>
        <dbReference type="EMBL" id="CAI74201.1"/>
    </source>
</evidence>
<sequence length="384" mass="41322">MLIISRIKNKAIAFHTAAKKLQQEAKSALEGTPLKKLQTAANHEMTTLVQTADGLKKEAEKLDKATDSDIVKKYLAVARYYKALADKKEFTEALTDPSSKDTVEKVTKKFDALQKSYENVLKLRVQELAKKSETLKNVADTLGTQVAELSTQATQLATAASNGSHGLKEKAADLVNAIKTDSQIVTNAIDVIKQFEAVTDKYEELTTAADSGGHKDKPAVKAVDTAYTDLNKHYDTILNVKKATTLKGEVGNGSDDKILKKAKDLYTKASLLAGAPGLSSQPEDTQKAELKKLAEALKTAVGASVAEGLQGALNQLKSATNDALIVEKALEVIKHYGLVKDAYDAVKAKETQYTTALKGTGGKDETDKYTDVTSGFLALQFCPP</sequence>
<gene>
    <name evidence="1" type="ORF">TA15095</name>
</gene>
<dbReference type="KEGG" id="tan:TA15095"/>
<name>Q4UFB5_THEAN</name>
<accession>Q4UFB5</accession>
<dbReference type="RefSeq" id="XP_951933.1">
    <property type="nucleotide sequence ID" value="XM_946840.1"/>
</dbReference>